<evidence type="ECO:0000313" key="2">
    <source>
        <dbReference type="Proteomes" id="UP001589628"/>
    </source>
</evidence>
<proteinExistence type="predicted"/>
<keyword evidence="2" id="KW-1185">Reference proteome</keyword>
<reference evidence="1 2" key="1">
    <citation type="submission" date="2024-09" db="EMBL/GenBank/DDBJ databases">
        <authorList>
            <person name="Sun Q."/>
            <person name="Mori K."/>
        </authorList>
    </citation>
    <scope>NUCLEOTIDE SEQUENCE [LARGE SCALE GENOMIC DNA]</scope>
    <source>
        <strain evidence="1 2">ATCC 51285</strain>
    </source>
</reference>
<organism evidence="1 2">
    <name type="scientific">Balneatrix alpica</name>
    <dbReference type="NCBI Taxonomy" id="75684"/>
    <lineage>
        <taxon>Bacteria</taxon>
        <taxon>Pseudomonadati</taxon>
        <taxon>Pseudomonadota</taxon>
        <taxon>Gammaproteobacteria</taxon>
        <taxon>Oceanospirillales</taxon>
        <taxon>Balneatrichaceae</taxon>
        <taxon>Balneatrix</taxon>
    </lineage>
</organism>
<sequence length="155" mass="17155">MKLNRTVSILGGLAATAAVGLTLLLPRWLPATSSLPEVINSEPCQLQQQPSCQLSWRGLQLTLSFTESPLSSLTPLAYQLEVAGGQIDSPLLDVEGIAMYMGLSRSQPQQQAPGSYRGELHLGRCVSNRMDWLAKVNFYYQGKPYQAHFQFETRQ</sequence>
<dbReference type="EMBL" id="JBHLZN010000001">
    <property type="protein sequence ID" value="MFB9885060.1"/>
    <property type="molecule type" value="Genomic_DNA"/>
</dbReference>
<protein>
    <submittedName>
        <fullName evidence="1">Uncharacterized protein</fullName>
    </submittedName>
</protein>
<accession>A0ABV5Z895</accession>
<evidence type="ECO:0000313" key="1">
    <source>
        <dbReference type="EMBL" id="MFB9885060.1"/>
    </source>
</evidence>
<dbReference type="RefSeq" id="WP_027313322.1">
    <property type="nucleotide sequence ID" value="NZ_JBHLZN010000001.1"/>
</dbReference>
<gene>
    <name evidence="1" type="ORF">ACFFLH_01365</name>
</gene>
<dbReference type="Proteomes" id="UP001589628">
    <property type="component" value="Unassembled WGS sequence"/>
</dbReference>
<comment type="caution">
    <text evidence="1">The sequence shown here is derived from an EMBL/GenBank/DDBJ whole genome shotgun (WGS) entry which is preliminary data.</text>
</comment>
<name>A0ABV5Z895_9GAMM</name>